<sequence>MVIMCVSCLLYGVLTALFIASIPILSRKQGRATILKASVITLFVSSSIAWAMSTMRIMRNMADMGDNCYHRHSKRPTKDPKIPPLVVASIANGFLISDALVVWRAWMLWPHSRVARGALSFCIACTIVATLLDEIFQDLPTRHQSIFGPLLHNRSRRRSVAAAARVRIRISCSLGWQYCCEFSKNTTRHCRRVHGFRTCDLPACGCGIYPTFLVVAVTAQQRTTAESVIRGQDGLLTPIRFSLSRHHFGHGSLRVACPRILAGEKYKCILACSWRDCQSISRKASWCVFRRSFAARCQTHYRNYSAAKPH</sequence>
<dbReference type="AlphaFoldDB" id="A0A550CEL8"/>
<keyword evidence="3" id="KW-1185">Reference proteome</keyword>
<proteinExistence type="predicted"/>
<comment type="caution">
    <text evidence="2">The sequence shown here is derived from an EMBL/GenBank/DDBJ whole genome shotgun (WGS) entry which is preliminary data.</text>
</comment>
<keyword evidence="1" id="KW-0472">Membrane</keyword>
<accession>A0A550CEL8</accession>
<dbReference type="Proteomes" id="UP000320762">
    <property type="component" value="Unassembled WGS sequence"/>
</dbReference>
<evidence type="ECO:0000313" key="2">
    <source>
        <dbReference type="EMBL" id="TRM63247.1"/>
    </source>
</evidence>
<dbReference type="OrthoDB" id="3174319at2759"/>
<keyword evidence="1" id="KW-0812">Transmembrane</keyword>
<feature type="transmembrane region" description="Helical" evidence="1">
    <location>
        <begin position="85"/>
        <end position="106"/>
    </location>
</feature>
<organism evidence="2 3">
    <name type="scientific">Schizophyllum amplum</name>
    <dbReference type="NCBI Taxonomy" id="97359"/>
    <lineage>
        <taxon>Eukaryota</taxon>
        <taxon>Fungi</taxon>
        <taxon>Dikarya</taxon>
        <taxon>Basidiomycota</taxon>
        <taxon>Agaricomycotina</taxon>
        <taxon>Agaricomycetes</taxon>
        <taxon>Agaricomycetidae</taxon>
        <taxon>Agaricales</taxon>
        <taxon>Schizophyllaceae</taxon>
        <taxon>Schizophyllum</taxon>
    </lineage>
</organism>
<keyword evidence="1" id="KW-1133">Transmembrane helix</keyword>
<name>A0A550CEL8_9AGAR</name>
<feature type="transmembrane region" description="Helical" evidence="1">
    <location>
        <begin position="7"/>
        <end position="26"/>
    </location>
</feature>
<gene>
    <name evidence="2" type="ORF">BD626DRAFT_35542</name>
</gene>
<evidence type="ECO:0000313" key="3">
    <source>
        <dbReference type="Proteomes" id="UP000320762"/>
    </source>
</evidence>
<reference evidence="2 3" key="1">
    <citation type="journal article" date="2019" name="New Phytol.">
        <title>Comparative genomics reveals unique wood-decay strategies and fruiting body development in the Schizophyllaceae.</title>
        <authorList>
            <person name="Almasi E."/>
            <person name="Sahu N."/>
            <person name="Krizsan K."/>
            <person name="Balint B."/>
            <person name="Kovacs G.M."/>
            <person name="Kiss B."/>
            <person name="Cseklye J."/>
            <person name="Drula E."/>
            <person name="Henrissat B."/>
            <person name="Nagy I."/>
            <person name="Chovatia M."/>
            <person name="Adam C."/>
            <person name="LaButti K."/>
            <person name="Lipzen A."/>
            <person name="Riley R."/>
            <person name="Grigoriev I.V."/>
            <person name="Nagy L.G."/>
        </authorList>
    </citation>
    <scope>NUCLEOTIDE SEQUENCE [LARGE SCALE GENOMIC DNA]</scope>
    <source>
        <strain evidence="2 3">NL-1724</strain>
    </source>
</reference>
<protein>
    <submittedName>
        <fullName evidence="2">Uncharacterized protein</fullName>
    </submittedName>
</protein>
<dbReference type="EMBL" id="VDMD01000010">
    <property type="protein sequence ID" value="TRM63247.1"/>
    <property type="molecule type" value="Genomic_DNA"/>
</dbReference>
<evidence type="ECO:0000256" key="1">
    <source>
        <dbReference type="SAM" id="Phobius"/>
    </source>
</evidence>
<feature type="transmembrane region" description="Helical" evidence="1">
    <location>
        <begin position="32"/>
        <end position="52"/>
    </location>
</feature>